<evidence type="ECO:0000313" key="3">
    <source>
        <dbReference type="Proteomes" id="UP001153269"/>
    </source>
</evidence>
<protein>
    <submittedName>
        <fullName evidence="2">Uncharacterized protein</fullName>
    </submittedName>
</protein>
<evidence type="ECO:0000313" key="2">
    <source>
        <dbReference type="EMBL" id="CAB1444721.1"/>
    </source>
</evidence>
<feature type="compositionally biased region" description="Polar residues" evidence="1">
    <location>
        <begin position="93"/>
        <end position="102"/>
    </location>
</feature>
<name>A0A9N7V5X9_PLEPL</name>
<accession>A0A9N7V5X9</accession>
<comment type="caution">
    <text evidence="2">The sequence shown here is derived from an EMBL/GenBank/DDBJ whole genome shotgun (WGS) entry which is preliminary data.</text>
</comment>
<keyword evidence="3" id="KW-1185">Reference proteome</keyword>
<gene>
    <name evidence="2" type="ORF">PLEPLA_LOCUS32439</name>
</gene>
<proteinExistence type="predicted"/>
<feature type="compositionally biased region" description="Polar residues" evidence="1">
    <location>
        <begin position="52"/>
        <end position="62"/>
    </location>
</feature>
<reference evidence="2" key="1">
    <citation type="submission" date="2020-03" db="EMBL/GenBank/DDBJ databases">
        <authorList>
            <person name="Weist P."/>
        </authorList>
    </citation>
    <scope>NUCLEOTIDE SEQUENCE</scope>
</reference>
<feature type="region of interest" description="Disordered" evidence="1">
    <location>
        <begin position="52"/>
        <end position="102"/>
    </location>
</feature>
<feature type="region of interest" description="Disordered" evidence="1">
    <location>
        <begin position="1"/>
        <end position="39"/>
    </location>
</feature>
<dbReference type="EMBL" id="CADEAL010003435">
    <property type="protein sequence ID" value="CAB1444721.1"/>
    <property type="molecule type" value="Genomic_DNA"/>
</dbReference>
<feature type="compositionally biased region" description="Gly residues" evidence="1">
    <location>
        <begin position="1"/>
        <end position="10"/>
    </location>
</feature>
<dbReference type="Proteomes" id="UP001153269">
    <property type="component" value="Unassembled WGS sequence"/>
</dbReference>
<sequence>MKQAGHNGGGGRREEPMQHMDTLGFTRKGPKVRGGDGHIPGLITWLKPLGHTQHQPLTNNHQGMKRATARLPSVPRGRPGSVQRISWRKGEGNNYSSPHQHKQLWSASARYIVLRRETHNAGKP</sequence>
<organism evidence="2 3">
    <name type="scientific">Pleuronectes platessa</name>
    <name type="common">European plaice</name>
    <dbReference type="NCBI Taxonomy" id="8262"/>
    <lineage>
        <taxon>Eukaryota</taxon>
        <taxon>Metazoa</taxon>
        <taxon>Chordata</taxon>
        <taxon>Craniata</taxon>
        <taxon>Vertebrata</taxon>
        <taxon>Euteleostomi</taxon>
        <taxon>Actinopterygii</taxon>
        <taxon>Neopterygii</taxon>
        <taxon>Teleostei</taxon>
        <taxon>Neoteleostei</taxon>
        <taxon>Acanthomorphata</taxon>
        <taxon>Carangaria</taxon>
        <taxon>Pleuronectiformes</taxon>
        <taxon>Pleuronectoidei</taxon>
        <taxon>Pleuronectidae</taxon>
        <taxon>Pleuronectes</taxon>
    </lineage>
</organism>
<evidence type="ECO:0000256" key="1">
    <source>
        <dbReference type="SAM" id="MobiDB-lite"/>
    </source>
</evidence>
<dbReference type="AlphaFoldDB" id="A0A9N7V5X9"/>